<protein>
    <submittedName>
        <fullName evidence="9">Outer membrane protein</fullName>
    </submittedName>
</protein>
<evidence type="ECO:0000256" key="8">
    <source>
        <dbReference type="SAM" id="SignalP"/>
    </source>
</evidence>
<dbReference type="NCBIfam" id="NF007002">
    <property type="entry name" value="PRK09465.1"/>
    <property type="match status" value="1"/>
</dbReference>
<organism evidence="9 10">
    <name type="scientific">Celerinatantimonas diazotrophica</name>
    <dbReference type="NCBI Taxonomy" id="412034"/>
    <lineage>
        <taxon>Bacteria</taxon>
        <taxon>Pseudomonadati</taxon>
        <taxon>Pseudomonadota</taxon>
        <taxon>Gammaproteobacteria</taxon>
        <taxon>Celerinatantimonadaceae</taxon>
        <taxon>Celerinatantimonas</taxon>
    </lineage>
</organism>
<evidence type="ECO:0000256" key="3">
    <source>
        <dbReference type="ARBA" id="ARBA00022448"/>
    </source>
</evidence>
<comment type="caution">
    <text evidence="9">The sequence shown here is derived from an EMBL/GenBank/DDBJ whole genome shotgun (WGS) entry which is preliminary data.</text>
</comment>
<dbReference type="InterPro" id="IPR003423">
    <property type="entry name" value="OMP_efflux"/>
</dbReference>
<evidence type="ECO:0000256" key="4">
    <source>
        <dbReference type="ARBA" id="ARBA00022452"/>
    </source>
</evidence>
<gene>
    <name evidence="9" type="ORF">EV690_1756</name>
</gene>
<dbReference type="EMBL" id="SMGD01000012">
    <property type="protein sequence ID" value="TCK58051.1"/>
    <property type="molecule type" value="Genomic_DNA"/>
</dbReference>
<dbReference type="InterPro" id="IPR058622">
    <property type="entry name" value="TolC"/>
</dbReference>
<keyword evidence="5" id="KW-0812">Transmembrane</keyword>
<evidence type="ECO:0000256" key="6">
    <source>
        <dbReference type="ARBA" id="ARBA00023136"/>
    </source>
</evidence>
<dbReference type="GO" id="GO:0015288">
    <property type="term" value="F:porin activity"/>
    <property type="evidence" value="ECO:0007669"/>
    <property type="project" value="TreeGrafter"/>
</dbReference>
<evidence type="ECO:0000313" key="10">
    <source>
        <dbReference type="Proteomes" id="UP000295565"/>
    </source>
</evidence>
<dbReference type="OrthoDB" id="9813458at2"/>
<dbReference type="GO" id="GO:0015562">
    <property type="term" value="F:efflux transmembrane transporter activity"/>
    <property type="evidence" value="ECO:0007669"/>
    <property type="project" value="InterPro"/>
</dbReference>
<dbReference type="Gene3D" id="1.20.1600.10">
    <property type="entry name" value="Outer membrane efflux proteins (OEP)"/>
    <property type="match status" value="1"/>
</dbReference>
<evidence type="ECO:0000256" key="7">
    <source>
        <dbReference type="ARBA" id="ARBA00023237"/>
    </source>
</evidence>
<dbReference type="InterPro" id="IPR051906">
    <property type="entry name" value="TolC-like"/>
</dbReference>
<dbReference type="AlphaFoldDB" id="A0A4V2PR98"/>
<comment type="similarity">
    <text evidence="2">Belongs to the outer membrane factor (OMF) (TC 1.B.17) family.</text>
</comment>
<feature type="chain" id="PRO_5020490304" evidence="8">
    <location>
        <begin position="24"/>
        <end position="459"/>
    </location>
</feature>
<evidence type="ECO:0000313" key="9">
    <source>
        <dbReference type="EMBL" id="TCK58051.1"/>
    </source>
</evidence>
<evidence type="ECO:0000256" key="2">
    <source>
        <dbReference type="ARBA" id="ARBA00007613"/>
    </source>
</evidence>
<proteinExistence type="inferred from homology"/>
<dbReference type="Pfam" id="PF02321">
    <property type="entry name" value="OEP"/>
    <property type="match status" value="2"/>
</dbReference>
<dbReference type="PANTHER" id="PTHR30026:SF20">
    <property type="entry name" value="OUTER MEMBRANE PROTEIN TOLC"/>
    <property type="match status" value="1"/>
</dbReference>
<keyword evidence="10" id="KW-1185">Reference proteome</keyword>
<reference evidence="9 10" key="1">
    <citation type="submission" date="2019-03" db="EMBL/GenBank/DDBJ databases">
        <title>Genomic Encyclopedia of Type Strains, Phase IV (KMG-IV): sequencing the most valuable type-strain genomes for metagenomic binning, comparative biology and taxonomic classification.</title>
        <authorList>
            <person name="Goeker M."/>
        </authorList>
    </citation>
    <scope>NUCLEOTIDE SEQUENCE [LARGE SCALE GENOMIC DNA]</scope>
    <source>
        <strain evidence="9 10">DSM 18577</strain>
    </source>
</reference>
<keyword evidence="8" id="KW-0732">Signal</keyword>
<feature type="signal peptide" evidence="8">
    <location>
        <begin position="1"/>
        <end position="23"/>
    </location>
</feature>
<dbReference type="PANTHER" id="PTHR30026">
    <property type="entry name" value="OUTER MEMBRANE PROTEIN TOLC"/>
    <property type="match status" value="1"/>
</dbReference>
<dbReference type="SUPFAM" id="SSF56954">
    <property type="entry name" value="Outer membrane efflux proteins (OEP)"/>
    <property type="match status" value="1"/>
</dbReference>
<dbReference type="InterPro" id="IPR010130">
    <property type="entry name" value="T1SS_OMP_TolC"/>
</dbReference>
<sequence>MKLKLTSLLVAAGLGACAFNSYADDLLQIYKLAQQKDPVILQAKAERDAAFERINQSQAALLPHLSIDGGYTYSSTLGNYSPAKYDNASAGLTLTQSIFSRANWLNLGIAEKDATQQEALYGYQQQGLMVRVASAYFNVLRAIDDLSYVRANKDAVKRQLEQTQQRYKVGLTPITDVNEAQAEYDRTVAQEIQSENKLDNSYESIRKLIGVIPRNLKLLNTKEFSPAPLSHQNKYWMDSAIDKNLQLNADRIAKQVAEQQIDVAQAGHLPTLSLNGGLSTQYKDYRDNSIASRASDQGHADSANIGLQLSVPLYQGGEINSKVREARYNYVAASQSLENTYRTIQTNLNSYYNNVRANLSSIKAYEQTVKSSLSALKATEAGFKVGTRTIVDVQDATSNYYQAKEELAASRYDYIINMLTLKQLAGTLKESDLQGINNLLYVPKSQIPVQPAAPSLDSN</sequence>
<keyword evidence="7" id="KW-0998">Cell outer membrane</keyword>
<dbReference type="Proteomes" id="UP000295565">
    <property type="component" value="Unassembled WGS sequence"/>
</dbReference>
<keyword evidence="3" id="KW-0813">Transport</keyword>
<dbReference type="GO" id="GO:0009279">
    <property type="term" value="C:cell outer membrane"/>
    <property type="evidence" value="ECO:0007669"/>
    <property type="project" value="UniProtKB-SubCell"/>
</dbReference>
<dbReference type="GO" id="GO:1990281">
    <property type="term" value="C:efflux pump complex"/>
    <property type="evidence" value="ECO:0007669"/>
    <property type="project" value="TreeGrafter"/>
</dbReference>
<accession>A0A4V2PR98</accession>
<dbReference type="RefSeq" id="WP_131912564.1">
    <property type="nucleotide sequence ID" value="NZ_OU594967.1"/>
</dbReference>
<comment type="subcellular location">
    <subcellularLocation>
        <location evidence="1">Cell outer membrane</location>
    </subcellularLocation>
</comment>
<keyword evidence="4" id="KW-1134">Transmembrane beta strand</keyword>
<dbReference type="NCBIfam" id="TIGR01844">
    <property type="entry name" value="type_I_sec_TolC"/>
    <property type="match status" value="1"/>
</dbReference>
<evidence type="ECO:0000256" key="1">
    <source>
        <dbReference type="ARBA" id="ARBA00004442"/>
    </source>
</evidence>
<evidence type="ECO:0000256" key="5">
    <source>
        <dbReference type="ARBA" id="ARBA00022692"/>
    </source>
</evidence>
<keyword evidence="6" id="KW-0472">Membrane</keyword>
<name>A0A4V2PR98_9GAMM</name>
<dbReference type="PROSITE" id="PS51257">
    <property type="entry name" value="PROKAR_LIPOPROTEIN"/>
    <property type="match status" value="1"/>
</dbReference>